<feature type="domain" description="Amidohydrolase-related" evidence="2">
    <location>
        <begin position="5"/>
        <end position="294"/>
    </location>
</feature>
<dbReference type="SUPFAM" id="SSF51556">
    <property type="entry name" value="Metallo-dependent hydrolases"/>
    <property type="match status" value="1"/>
</dbReference>
<dbReference type="GO" id="GO:0016787">
    <property type="term" value="F:hydrolase activity"/>
    <property type="evidence" value="ECO:0007669"/>
    <property type="project" value="InterPro"/>
</dbReference>
<dbReference type="InterPro" id="IPR006680">
    <property type="entry name" value="Amidohydro-rel"/>
</dbReference>
<organism evidence="3 4">
    <name type="scientific">Microbaculum marinisediminis</name>
    <dbReference type="NCBI Taxonomy" id="2931392"/>
    <lineage>
        <taxon>Bacteria</taxon>
        <taxon>Pseudomonadati</taxon>
        <taxon>Pseudomonadota</taxon>
        <taxon>Alphaproteobacteria</taxon>
        <taxon>Hyphomicrobiales</taxon>
        <taxon>Tepidamorphaceae</taxon>
        <taxon>Microbaculum</taxon>
    </lineage>
</organism>
<keyword evidence="4" id="KW-1185">Reference proteome</keyword>
<evidence type="ECO:0000313" key="3">
    <source>
        <dbReference type="EMBL" id="MCT8973870.1"/>
    </source>
</evidence>
<evidence type="ECO:0000256" key="1">
    <source>
        <dbReference type="ARBA" id="ARBA00038310"/>
    </source>
</evidence>
<proteinExistence type="inferred from homology"/>
<sequence length="294" mass="33693">MMQIVDAHHHIWRQTDLPWLLGPTQPRIFGPYDGIKRDYPIEEFLDDIADTGVTKSVYVQANWAPNWFVDEVAWVQDTADRAGWPHGIVGFCNMSQPDARPDLDRLASFSLMRGIRQQFHWHQNPLYRFAPTPDVARDRNVQRNVARLADYGWTFDLQVFPDQMDSACELADACPDVTFVLQHAGMLEDLSDDGRATWRAAMKKLAKRPNVVTKLSAFGTFIHRNDADHIAWMVKETTAIFGAKRCLFGSNFPIEKLWTNYSTLLDAYLAATADMSEARRTAIFHDTASRIYRL</sequence>
<dbReference type="AlphaFoldDB" id="A0AAW5R3A5"/>
<evidence type="ECO:0000259" key="2">
    <source>
        <dbReference type="Pfam" id="PF04909"/>
    </source>
</evidence>
<dbReference type="EMBL" id="JALIDZ010000009">
    <property type="protein sequence ID" value="MCT8973870.1"/>
    <property type="molecule type" value="Genomic_DNA"/>
</dbReference>
<evidence type="ECO:0000313" key="4">
    <source>
        <dbReference type="Proteomes" id="UP001320898"/>
    </source>
</evidence>
<dbReference type="Gene3D" id="3.20.20.140">
    <property type="entry name" value="Metal-dependent hydrolases"/>
    <property type="match status" value="1"/>
</dbReference>
<comment type="similarity">
    <text evidence="1">Belongs to the metallo-dependent hydrolases superfamily.</text>
</comment>
<reference evidence="3 4" key="1">
    <citation type="submission" date="2022-04" db="EMBL/GenBank/DDBJ databases">
        <authorList>
            <person name="Ye Y.-Q."/>
            <person name="Du Z.-J."/>
        </authorList>
    </citation>
    <scope>NUCLEOTIDE SEQUENCE [LARGE SCALE GENOMIC DNA]</scope>
    <source>
        <strain evidence="3 4">A6E488</strain>
    </source>
</reference>
<dbReference type="RefSeq" id="WP_261617590.1">
    <property type="nucleotide sequence ID" value="NZ_JALIDZ010000009.1"/>
</dbReference>
<gene>
    <name evidence="3" type="ORF">MUB46_18545</name>
</gene>
<comment type="caution">
    <text evidence="3">The sequence shown here is derived from an EMBL/GenBank/DDBJ whole genome shotgun (WGS) entry which is preliminary data.</text>
</comment>
<protein>
    <submittedName>
        <fullName evidence="3">Amidohydrolase family protein</fullName>
    </submittedName>
</protein>
<dbReference type="InterPro" id="IPR052350">
    <property type="entry name" value="Metallo-dep_Lactonases"/>
</dbReference>
<dbReference type="PANTHER" id="PTHR43569:SF1">
    <property type="entry name" value="BLL3371 PROTEIN"/>
    <property type="match status" value="1"/>
</dbReference>
<name>A0AAW5R3A5_9HYPH</name>
<dbReference type="Pfam" id="PF04909">
    <property type="entry name" value="Amidohydro_2"/>
    <property type="match status" value="1"/>
</dbReference>
<dbReference type="PANTHER" id="PTHR43569">
    <property type="entry name" value="AMIDOHYDROLASE"/>
    <property type="match status" value="1"/>
</dbReference>
<dbReference type="Proteomes" id="UP001320898">
    <property type="component" value="Unassembled WGS sequence"/>
</dbReference>
<dbReference type="InterPro" id="IPR032466">
    <property type="entry name" value="Metal_Hydrolase"/>
</dbReference>
<accession>A0AAW5R3A5</accession>